<dbReference type="CDD" id="cd02440">
    <property type="entry name" value="AdoMet_MTases"/>
    <property type="match status" value="1"/>
</dbReference>
<dbReference type="PROSITE" id="PS00092">
    <property type="entry name" value="N6_MTASE"/>
    <property type="match status" value="1"/>
</dbReference>
<dbReference type="EMBL" id="WUBS01000008">
    <property type="protein sequence ID" value="NDL63586.1"/>
    <property type="molecule type" value="Genomic_DNA"/>
</dbReference>
<dbReference type="Pfam" id="PF05175">
    <property type="entry name" value="MTS"/>
    <property type="match status" value="1"/>
</dbReference>
<dbReference type="GO" id="GO:0052916">
    <property type="term" value="F:23S rRNA (guanine(1835)-N(2))-methyltransferase activity"/>
    <property type="evidence" value="ECO:0007669"/>
    <property type="project" value="UniProtKB-EC"/>
</dbReference>
<feature type="domain" description="Methyltransferase small" evidence="7">
    <location>
        <begin position="201"/>
        <end position="371"/>
    </location>
</feature>
<dbReference type="InterPro" id="IPR017237">
    <property type="entry name" value="RLMG"/>
</dbReference>
<dbReference type="PANTHER" id="PTHR47816:SF5">
    <property type="entry name" value="RIBOSOMAL RNA LARGE SUBUNIT METHYLTRANSFERASE G"/>
    <property type="match status" value="1"/>
</dbReference>
<evidence type="ECO:0000313" key="10">
    <source>
        <dbReference type="Proteomes" id="UP000461443"/>
    </source>
</evidence>
<evidence type="ECO:0000259" key="7">
    <source>
        <dbReference type="Pfam" id="PF05175"/>
    </source>
</evidence>
<dbReference type="GO" id="GO:0005737">
    <property type="term" value="C:cytoplasm"/>
    <property type="evidence" value="ECO:0007669"/>
    <property type="project" value="UniProtKB-SubCell"/>
</dbReference>
<keyword evidence="1 6" id="KW-0963">Cytoplasm</keyword>
<comment type="catalytic activity">
    <reaction evidence="6">
        <text>guanosine(1835) in 23S rRNA + S-adenosyl-L-methionine = N(2)-methylguanosine(1835) in 23S rRNA + S-adenosyl-L-homocysteine + H(+)</text>
        <dbReference type="Rhea" id="RHEA:42744"/>
        <dbReference type="Rhea" id="RHEA-COMP:10217"/>
        <dbReference type="Rhea" id="RHEA-COMP:10218"/>
        <dbReference type="ChEBI" id="CHEBI:15378"/>
        <dbReference type="ChEBI" id="CHEBI:57856"/>
        <dbReference type="ChEBI" id="CHEBI:59789"/>
        <dbReference type="ChEBI" id="CHEBI:74269"/>
        <dbReference type="ChEBI" id="CHEBI:74481"/>
        <dbReference type="EC" id="2.1.1.174"/>
    </reaction>
</comment>
<evidence type="ECO:0000259" key="8">
    <source>
        <dbReference type="Pfam" id="PF26049"/>
    </source>
</evidence>
<evidence type="ECO:0000256" key="3">
    <source>
        <dbReference type="ARBA" id="ARBA00022603"/>
    </source>
</evidence>
<dbReference type="InterPro" id="IPR058679">
    <property type="entry name" value="RlmG_N"/>
</dbReference>
<name>A0A845SKR2_9GAMM</name>
<organism evidence="9 10">
    <name type="scientific">Acerihabitans arboris</name>
    <dbReference type="NCBI Taxonomy" id="2691583"/>
    <lineage>
        <taxon>Bacteria</taxon>
        <taxon>Pseudomonadati</taxon>
        <taxon>Pseudomonadota</taxon>
        <taxon>Gammaproteobacteria</taxon>
        <taxon>Enterobacterales</taxon>
        <taxon>Pectobacteriaceae</taxon>
        <taxon>Acerihabitans</taxon>
    </lineage>
</organism>
<dbReference type="InterPro" id="IPR007848">
    <property type="entry name" value="Small_mtfrase_dom"/>
</dbReference>
<comment type="subcellular location">
    <subcellularLocation>
        <location evidence="6">Cytoplasm</location>
    </subcellularLocation>
</comment>
<dbReference type="NCBIfam" id="NF011577">
    <property type="entry name" value="PRK15001.1"/>
    <property type="match status" value="1"/>
</dbReference>
<comment type="caution">
    <text evidence="9">The sequence shown here is derived from an EMBL/GenBank/DDBJ whole genome shotgun (WGS) entry which is preliminary data.</text>
</comment>
<proteinExistence type="inferred from homology"/>
<dbReference type="AlphaFoldDB" id="A0A845SKR2"/>
<evidence type="ECO:0000256" key="4">
    <source>
        <dbReference type="ARBA" id="ARBA00022679"/>
    </source>
</evidence>
<gene>
    <name evidence="6 9" type="primary">rlmG</name>
    <name evidence="9" type="ORF">GRH90_12615</name>
</gene>
<dbReference type="PIRSF" id="PIRSF037565">
    <property type="entry name" value="RRNA_m2G_Mtase_RsmD_prd"/>
    <property type="match status" value="1"/>
</dbReference>
<keyword evidence="10" id="KW-1185">Reference proteome</keyword>
<dbReference type="EC" id="2.1.1.174" evidence="6"/>
<evidence type="ECO:0000256" key="5">
    <source>
        <dbReference type="ARBA" id="ARBA00022691"/>
    </source>
</evidence>
<evidence type="ECO:0000256" key="2">
    <source>
        <dbReference type="ARBA" id="ARBA00022552"/>
    </source>
</evidence>
<accession>A0A845SKR2</accession>
<evidence type="ECO:0000256" key="1">
    <source>
        <dbReference type="ARBA" id="ARBA00022490"/>
    </source>
</evidence>
<dbReference type="HAMAP" id="MF_01859">
    <property type="entry name" value="23SrRNA_methyltr_G"/>
    <property type="match status" value="1"/>
</dbReference>
<dbReference type="SUPFAM" id="SSF53335">
    <property type="entry name" value="S-adenosyl-L-methionine-dependent methyltransferases"/>
    <property type="match status" value="1"/>
</dbReference>
<dbReference type="InterPro" id="IPR046977">
    <property type="entry name" value="RsmC/RlmG"/>
</dbReference>
<dbReference type="InterPro" id="IPR002052">
    <property type="entry name" value="DNA_methylase_N6_adenine_CS"/>
</dbReference>
<comment type="function">
    <text evidence="6">Specifically methylates the guanine in position 1835 (m2G1835) of 23S rRNA.</text>
</comment>
<evidence type="ECO:0000256" key="6">
    <source>
        <dbReference type="HAMAP-Rule" id="MF_01859"/>
    </source>
</evidence>
<feature type="domain" description="RlmG N-terminal" evidence="8">
    <location>
        <begin position="1"/>
        <end position="180"/>
    </location>
</feature>
<evidence type="ECO:0000313" key="9">
    <source>
        <dbReference type="EMBL" id="NDL63586.1"/>
    </source>
</evidence>
<keyword evidence="4 6" id="KW-0808">Transferase</keyword>
<dbReference type="Pfam" id="PF26049">
    <property type="entry name" value="RLMG_N"/>
    <property type="match status" value="1"/>
</dbReference>
<keyword evidence="2 6" id="KW-0698">rRNA processing</keyword>
<dbReference type="PANTHER" id="PTHR47816">
    <property type="entry name" value="RIBOSOMAL RNA SMALL SUBUNIT METHYLTRANSFERASE C"/>
    <property type="match status" value="1"/>
</dbReference>
<reference evidence="9 10" key="2">
    <citation type="submission" date="2020-02" db="EMBL/GenBank/DDBJ databases">
        <title>The new genus of Enterobacteriales.</title>
        <authorList>
            <person name="Kim I.S."/>
        </authorList>
    </citation>
    <scope>NUCLEOTIDE SEQUENCE [LARGE SCALE GENOMIC DNA]</scope>
    <source>
        <strain evidence="9 10">SAP-6</strain>
    </source>
</reference>
<dbReference type="Proteomes" id="UP000461443">
    <property type="component" value="Unassembled WGS sequence"/>
</dbReference>
<dbReference type="GO" id="GO:0003676">
    <property type="term" value="F:nucleic acid binding"/>
    <property type="evidence" value="ECO:0007669"/>
    <property type="project" value="InterPro"/>
</dbReference>
<protein>
    <recommendedName>
        <fullName evidence="6">Ribosomal RNA large subunit methyltransferase G</fullName>
        <ecNumber evidence="6">2.1.1.174</ecNumber>
    </recommendedName>
    <alternativeName>
        <fullName evidence="6">23S rRNA m2G1835 methyltransferase</fullName>
    </alternativeName>
    <alternativeName>
        <fullName evidence="6">rRNA (guanine-N(2)-)-methyltransferase RlmG</fullName>
    </alternativeName>
</protein>
<dbReference type="InterPro" id="IPR029063">
    <property type="entry name" value="SAM-dependent_MTases_sf"/>
</dbReference>
<reference evidence="9 10" key="1">
    <citation type="submission" date="2019-12" db="EMBL/GenBank/DDBJ databases">
        <authorList>
            <person name="Lee S.D."/>
        </authorList>
    </citation>
    <scope>NUCLEOTIDE SEQUENCE [LARGE SCALE GENOMIC DNA]</scope>
    <source>
        <strain evidence="9 10">SAP-6</strain>
    </source>
</reference>
<dbReference type="RefSeq" id="WP_162366305.1">
    <property type="nucleotide sequence ID" value="NZ_WUBS01000008.1"/>
</dbReference>
<keyword evidence="3 6" id="KW-0489">Methyltransferase</keyword>
<dbReference type="Gene3D" id="3.40.50.150">
    <property type="entry name" value="Vaccinia Virus protein VP39"/>
    <property type="match status" value="2"/>
</dbReference>
<sequence length="375" mass="40661">MSRFDYASGVLELDRYPPGAADGNLQAWDAADEYLLAHVATLGAITGPTLIFNDSFGALACALRAGSPYSIGDSFLSQLATRHNAGQNATDDGEIRFLDSLAPLPASPGLVLMKIPKTLALLEHQLYALRRVSGPGTQVIAAGKVRDIHNSTLQRFSDILGSTRTSLAKKKARLIFSQVTAPAVNGQEQSCVWPLEENGYLIHNHANVFSRATLDIGARFFMQYLPEGLDGTLIDLGCGNGVLGLTALGQNPRAGLHFIDESYMAIASSRINIATNRPDDMARCRFVVGNSLVGYDADSVQAVLCNPPFHQQQVLTDHIARGMFRDAKRSLRPGGELRIVANRHLDYYHQIKQLFGNCATLGSNPKFVVLRAVKT</sequence>
<keyword evidence="5 6" id="KW-0949">S-adenosyl-L-methionine</keyword>
<comment type="similarity">
    <text evidence="6">Belongs to the methyltransferase superfamily. RlmG family.</text>
</comment>